<protein>
    <submittedName>
        <fullName evidence="1">Uncharacterized protein</fullName>
    </submittedName>
</protein>
<name>A0A3P7FPB1_WUCBA</name>
<dbReference type="AlphaFoldDB" id="A0A3P7FPB1"/>
<dbReference type="InParanoid" id="A0A3P7FPB1"/>
<evidence type="ECO:0000313" key="1">
    <source>
        <dbReference type="EMBL" id="VDM12568.1"/>
    </source>
</evidence>
<dbReference type="OrthoDB" id="5869390at2759"/>
<dbReference type="EMBL" id="UYWW01003232">
    <property type="protein sequence ID" value="VDM12568.1"/>
    <property type="molecule type" value="Genomic_DNA"/>
</dbReference>
<sequence>MKSCRGQILGHLRNGTIMSIAKKCEELDCDATNVRLSGDHVLEITFLKNITGRFKNYGSYCVSKKSIGEIKSDNVMFGANGLSYARRYDSESFRRDIRYRNYRETNKHKGQTMRFIKPMVIDGIVRIL</sequence>
<gene>
    <name evidence="1" type="ORF">WBA_LOCUS5954</name>
</gene>
<keyword evidence="2" id="KW-1185">Reference proteome</keyword>
<dbReference type="OMA" id="DIRYRNY"/>
<proteinExistence type="predicted"/>
<reference evidence="1 2" key="1">
    <citation type="submission" date="2018-11" db="EMBL/GenBank/DDBJ databases">
        <authorList>
            <consortium name="Pathogen Informatics"/>
        </authorList>
    </citation>
    <scope>NUCLEOTIDE SEQUENCE [LARGE SCALE GENOMIC DNA]</scope>
</reference>
<accession>A0A3P7FPB1</accession>
<dbReference type="Proteomes" id="UP000270924">
    <property type="component" value="Unassembled WGS sequence"/>
</dbReference>
<organism evidence="1 2">
    <name type="scientific">Wuchereria bancrofti</name>
    <dbReference type="NCBI Taxonomy" id="6293"/>
    <lineage>
        <taxon>Eukaryota</taxon>
        <taxon>Metazoa</taxon>
        <taxon>Ecdysozoa</taxon>
        <taxon>Nematoda</taxon>
        <taxon>Chromadorea</taxon>
        <taxon>Rhabditida</taxon>
        <taxon>Spirurina</taxon>
        <taxon>Spiruromorpha</taxon>
        <taxon>Filarioidea</taxon>
        <taxon>Onchocercidae</taxon>
        <taxon>Wuchereria</taxon>
    </lineage>
</organism>
<evidence type="ECO:0000313" key="2">
    <source>
        <dbReference type="Proteomes" id="UP000270924"/>
    </source>
</evidence>